<dbReference type="Proteomes" id="UP001418222">
    <property type="component" value="Unassembled WGS sequence"/>
</dbReference>
<accession>A0AAP0BGI8</accession>
<name>A0AAP0BGI8_9ASPA</name>
<evidence type="ECO:0000313" key="2">
    <source>
        <dbReference type="Proteomes" id="UP001418222"/>
    </source>
</evidence>
<proteinExistence type="predicted"/>
<dbReference type="AlphaFoldDB" id="A0AAP0BGI8"/>
<evidence type="ECO:0008006" key="3">
    <source>
        <dbReference type="Google" id="ProtNLM"/>
    </source>
</evidence>
<comment type="caution">
    <text evidence="1">The sequence shown here is derived from an EMBL/GenBank/DDBJ whole genome shotgun (WGS) entry which is preliminary data.</text>
</comment>
<dbReference type="EMBL" id="JBBWWQ010000009">
    <property type="protein sequence ID" value="KAK8938791.1"/>
    <property type="molecule type" value="Genomic_DNA"/>
</dbReference>
<dbReference type="PANTHER" id="PTHR22930">
    <property type="match status" value="1"/>
</dbReference>
<dbReference type="InterPro" id="IPR045249">
    <property type="entry name" value="HARBI1-like"/>
</dbReference>
<reference evidence="1 2" key="1">
    <citation type="journal article" date="2022" name="Nat. Plants">
        <title>Genomes of leafy and leafless Platanthera orchids illuminate the evolution of mycoheterotrophy.</title>
        <authorList>
            <person name="Li M.H."/>
            <person name="Liu K.W."/>
            <person name="Li Z."/>
            <person name="Lu H.C."/>
            <person name="Ye Q.L."/>
            <person name="Zhang D."/>
            <person name="Wang J.Y."/>
            <person name="Li Y.F."/>
            <person name="Zhong Z.M."/>
            <person name="Liu X."/>
            <person name="Yu X."/>
            <person name="Liu D.K."/>
            <person name="Tu X.D."/>
            <person name="Liu B."/>
            <person name="Hao Y."/>
            <person name="Liao X.Y."/>
            <person name="Jiang Y.T."/>
            <person name="Sun W.H."/>
            <person name="Chen J."/>
            <person name="Chen Y.Q."/>
            <person name="Ai Y."/>
            <person name="Zhai J.W."/>
            <person name="Wu S.S."/>
            <person name="Zhou Z."/>
            <person name="Hsiao Y.Y."/>
            <person name="Wu W.L."/>
            <person name="Chen Y.Y."/>
            <person name="Lin Y.F."/>
            <person name="Hsu J.L."/>
            <person name="Li C.Y."/>
            <person name="Wang Z.W."/>
            <person name="Zhao X."/>
            <person name="Zhong W.Y."/>
            <person name="Ma X.K."/>
            <person name="Ma L."/>
            <person name="Huang J."/>
            <person name="Chen G.Z."/>
            <person name="Huang M.Z."/>
            <person name="Huang L."/>
            <person name="Peng D.H."/>
            <person name="Luo Y.B."/>
            <person name="Zou S.Q."/>
            <person name="Chen S.P."/>
            <person name="Lan S."/>
            <person name="Tsai W.C."/>
            <person name="Van de Peer Y."/>
            <person name="Liu Z.J."/>
        </authorList>
    </citation>
    <scope>NUCLEOTIDE SEQUENCE [LARGE SCALE GENOMIC DNA]</scope>
    <source>
        <strain evidence="1">Lor287</strain>
    </source>
</reference>
<gene>
    <name evidence="1" type="ORF">KSP39_PZI011350</name>
</gene>
<organism evidence="1 2">
    <name type="scientific">Platanthera zijinensis</name>
    <dbReference type="NCBI Taxonomy" id="2320716"/>
    <lineage>
        <taxon>Eukaryota</taxon>
        <taxon>Viridiplantae</taxon>
        <taxon>Streptophyta</taxon>
        <taxon>Embryophyta</taxon>
        <taxon>Tracheophyta</taxon>
        <taxon>Spermatophyta</taxon>
        <taxon>Magnoliopsida</taxon>
        <taxon>Liliopsida</taxon>
        <taxon>Asparagales</taxon>
        <taxon>Orchidaceae</taxon>
        <taxon>Orchidoideae</taxon>
        <taxon>Orchideae</taxon>
        <taxon>Orchidinae</taxon>
        <taxon>Platanthera</taxon>
    </lineage>
</organism>
<protein>
    <recommendedName>
        <fullName evidence="3">DDE Tnp4 domain-containing protein</fullName>
    </recommendedName>
</protein>
<keyword evidence="2" id="KW-1185">Reference proteome</keyword>
<dbReference type="PANTHER" id="PTHR22930:SF221">
    <property type="entry name" value="NUCLEASE HARBI1"/>
    <property type="match status" value="1"/>
</dbReference>
<evidence type="ECO:0000313" key="1">
    <source>
        <dbReference type="EMBL" id="KAK8938791.1"/>
    </source>
</evidence>
<sequence>MSYFKDCIGAINETHVNACIPVGEQVPYIGRHGYISQNIMVVCDFDMTFTFVMVGWEGSAYDSRISHNAITDRRWNFSHPPPGNV</sequence>